<dbReference type="EMBL" id="BARW01016661">
    <property type="protein sequence ID" value="GAI93667.1"/>
    <property type="molecule type" value="Genomic_DNA"/>
</dbReference>
<sequence length="54" mass="5958">LEKKGLIKIEWESPIGACVGIRTPYAYNNPRRISAKIGALKQAETILKEAHHGS</sequence>
<dbReference type="AlphaFoldDB" id="X1SKT6"/>
<feature type="non-terminal residue" evidence="1">
    <location>
        <position position="1"/>
    </location>
</feature>
<gene>
    <name evidence="1" type="ORF">S12H4_28958</name>
</gene>
<evidence type="ECO:0000313" key="1">
    <source>
        <dbReference type="EMBL" id="GAI93667.1"/>
    </source>
</evidence>
<accession>X1SKT6</accession>
<comment type="caution">
    <text evidence="1">The sequence shown here is derived from an EMBL/GenBank/DDBJ whole genome shotgun (WGS) entry which is preliminary data.</text>
</comment>
<proteinExistence type="predicted"/>
<reference evidence="1" key="1">
    <citation type="journal article" date="2014" name="Front. Microbiol.">
        <title>High frequency of phylogenetically diverse reductive dehalogenase-homologous genes in deep subseafloor sedimentary metagenomes.</title>
        <authorList>
            <person name="Kawai M."/>
            <person name="Futagami T."/>
            <person name="Toyoda A."/>
            <person name="Takaki Y."/>
            <person name="Nishi S."/>
            <person name="Hori S."/>
            <person name="Arai W."/>
            <person name="Tsubouchi T."/>
            <person name="Morono Y."/>
            <person name="Uchiyama I."/>
            <person name="Ito T."/>
            <person name="Fujiyama A."/>
            <person name="Inagaki F."/>
            <person name="Takami H."/>
        </authorList>
    </citation>
    <scope>NUCLEOTIDE SEQUENCE</scope>
    <source>
        <strain evidence="1">Expedition CK06-06</strain>
    </source>
</reference>
<name>X1SKT6_9ZZZZ</name>
<organism evidence="1">
    <name type="scientific">marine sediment metagenome</name>
    <dbReference type="NCBI Taxonomy" id="412755"/>
    <lineage>
        <taxon>unclassified sequences</taxon>
        <taxon>metagenomes</taxon>
        <taxon>ecological metagenomes</taxon>
    </lineage>
</organism>
<protein>
    <submittedName>
        <fullName evidence="1">Uncharacterized protein</fullName>
    </submittedName>
</protein>